<dbReference type="PANTHER" id="PTHR43004">
    <property type="entry name" value="TRK SYSTEM POTASSIUM UPTAKE PROTEIN"/>
    <property type="match status" value="1"/>
</dbReference>
<dbReference type="GO" id="GO:0071949">
    <property type="term" value="F:FAD binding"/>
    <property type="evidence" value="ECO:0007669"/>
    <property type="project" value="InterPro"/>
</dbReference>
<keyword evidence="5" id="KW-1185">Reference proteome</keyword>
<sequence length="582" mass="65021">MNKLQTKVLIIGAGPAGLATSLALSRYGIPHVLVSKYPGTANSPRAHITNQGSMEVFRSLGVEEEVCKVATRSDWMANNVWSTGFSGQEIARLQTWGQGPERKSDYDAASPTSMCNIGQHELEPVLLRVIDSLGVAERKFYHELVSFEQDSNEVVAELRCRETGDLVEVHADYMIGADGGRSMVAENLGLEMLGAMGLGHAANIWLEADLSHLVAHRPGVLYWMMTPGNEYWVGGGTFINVKPWNEWIMLFMYDQERGEPDFSDEALIDRARKLIGDPDVKIKIKAKSKWTINHCVASNYSKGRVHCMGDAVHRHPPANGLGSNTCVQDGFNIAWKLKYVLEGKAGPDLLVSYSEERQPVGKQVVDRAINSVHNMAALNEALNFREGQTRAEGQRELDITFSDTPVGAERRKQLKAAVELQNYQFNCHGVELGQRYKSRAMVSDGTPEPQCRRDPELYYQPTTWPGARLPHAWLERDKKVMSTHDVTGQGQFVLLTGIGGDDWATEVERINAETGLDIKVVRIGHGLDYEDIYGDWMRLREINDDGCVLVRPDHFVAWRSVYKSDDNVRKLDGVVRSVLDLK</sequence>
<gene>
    <name evidence="4" type="ORF">MARLIPOL_12610</name>
</gene>
<dbReference type="InterPro" id="IPR050641">
    <property type="entry name" value="RIFMO-like"/>
</dbReference>
<dbReference type="PRINTS" id="PR00420">
    <property type="entry name" value="RNGMNOXGNASE"/>
</dbReference>
<dbReference type="Pfam" id="PF21274">
    <property type="entry name" value="Rng_hyd_C"/>
    <property type="match status" value="1"/>
</dbReference>
<keyword evidence="1" id="KW-0285">Flavoprotein</keyword>
<dbReference type="STRING" id="1318628.MARLIPOL_12610"/>
<dbReference type="Proteomes" id="UP000016540">
    <property type="component" value="Unassembled WGS sequence"/>
</dbReference>
<keyword evidence="4" id="KW-0560">Oxidoreductase</keyword>
<keyword evidence="4" id="KW-0503">Monooxygenase</keyword>
<feature type="domain" description="FAD-binding" evidence="3">
    <location>
        <begin position="6"/>
        <end position="368"/>
    </location>
</feature>
<dbReference type="HOGENOM" id="CLU_009665_14_0_6"/>
<dbReference type="PANTHER" id="PTHR43004:SF8">
    <property type="entry name" value="FAD-BINDING DOMAIN-CONTAINING PROTEIN-RELATED"/>
    <property type="match status" value="1"/>
</dbReference>
<dbReference type="PATRIC" id="fig|1318628.3.peg.2518"/>
<dbReference type="Pfam" id="PF01494">
    <property type="entry name" value="FAD_binding_3"/>
    <property type="match status" value="1"/>
</dbReference>
<dbReference type="InterPro" id="IPR036188">
    <property type="entry name" value="FAD/NAD-bd_sf"/>
</dbReference>
<accession>R8AZP1</accession>
<reference evidence="4 5" key="1">
    <citation type="journal article" date="2013" name="Genome Announc.">
        <title>Draft Genome Sequence of the Moderately Halophilic Bacterium Marinobacter lipolyticus Strain SM19.</title>
        <authorList>
            <person name="Papke R.T."/>
            <person name="de la Haba R.R."/>
            <person name="Infante-Dominguez C."/>
            <person name="Perez D."/>
            <person name="Sanchez-Porro C."/>
            <person name="Lapierre P."/>
            <person name="Ventosa A."/>
        </authorList>
    </citation>
    <scope>NUCLEOTIDE SEQUENCE [LARGE SCALE GENOMIC DNA]</scope>
    <source>
        <strain evidence="4 5">SM19</strain>
    </source>
</reference>
<organism evidence="4 5">
    <name type="scientific">Marinobacter lipolyticus SM19</name>
    <dbReference type="NCBI Taxonomy" id="1318628"/>
    <lineage>
        <taxon>Bacteria</taxon>
        <taxon>Pseudomonadati</taxon>
        <taxon>Pseudomonadota</taxon>
        <taxon>Gammaproteobacteria</taxon>
        <taxon>Pseudomonadales</taxon>
        <taxon>Marinobacteraceae</taxon>
        <taxon>Marinobacter</taxon>
    </lineage>
</organism>
<evidence type="ECO:0000313" key="5">
    <source>
        <dbReference type="Proteomes" id="UP000016540"/>
    </source>
</evidence>
<dbReference type="Gene3D" id="3.50.50.60">
    <property type="entry name" value="FAD/NAD(P)-binding domain"/>
    <property type="match status" value="1"/>
</dbReference>
<evidence type="ECO:0000259" key="3">
    <source>
        <dbReference type="Pfam" id="PF01494"/>
    </source>
</evidence>
<keyword evidence="2" id="KW-0274">FAD</keyword>
<dbReference type="Gene3D" id="3.30.9.10">
    <property type="entry name" value="D-Amino Acid Oxidase, subunit A, domain 2"/>
    <property type="match status" value="1"/>
</dbReference>
<dbReference type="SUPFAM" id="SSF51905">
    <property type="entry name" value="FAD/NAD(P)-binding domain"/>
    <property type="match status" value="1"/>
</dbReference>
<dbReference type="EMBL" id="ASAD01000013">
    <property type="protein sequence ID" value="EON91777.1"/>
    <property type="molecule type" value="Genomic_DNA"/>
</dbReference>
<name>R8AZP1_9GAMM</name>
<dbReference type="eggNOG" id="COG0654">
    <property type="taxonomic scope" value="Bacteria"/>
</dbReference>
<evidence type="ECO:0000313" key="4">
    <source>
        <dbReference type="EMBL" id="EON91777.1"/>
    </source>
</evidence>
<protein>
    <submittedName>
        <fullName evidence="4">FAD-binding monooxygenase</fullName>
    </submittedName>
</protein>
<evidence type="ECO:0000256" key="2">
    <source>
        <dbReference type="ARBA" id="ARBA00022827"/>
    </source>
</evidence>
<dbReference type="AlphaFoldDB" id="R8AZP1"/>
<proteinExistence type="predicted"/>
<comment type="caution">
    <text evidence="4">The sequence shown here is derived from an EMBL/GenBank/DDBJ whole genome shotgun (WGS) entry which is preliminary data.</text>
</comment>
<evidence type="ECO:0000256" key="1">
    <source>
        <dbReference type="ARBA" id="ARBA00022630"/>
    </source>
</evidence>
<dbReference type="InterPro" id="IPR002938">
    <property type="entry name" value="FAD-bd"/>
</dbReference>
<dbReference type="RefSeq" id="WP_012138598.1">
    <property type="nucleotide sequence ID" value="NZ_KE007326.1"/>
</dbReference>
<dbReference type="GO" id="GO:0016709">
    <property type="term" value="F:oxidoreductase activity, acting on paired donors, with incorporation or reduction of molecular oxygen, NAD(P)H as one donor, and incorporation of one atom of oxygen"/>
    <property type="evidence" value="ECO:0007669"/>
    <property type="project" value="UniProtKB-ARBA"/>
</dbReference>
<dbReference type="Gene3D" id="3.40.30.120">
    <property type="match status" value="1"/>
</dbReference>